<sequence>MVNTRHIKPDKRHLKMYKDGRVHIVHAYDRIVPYVGHKRLTVVTTPPKVYSTRPSVLQREYDWIENRVRPWVAYSATNNYLNSNSAVRMVYSRWPTTGLYYTNYLPSFNYTNYYRISRPLYSYDYWPYASLNYLTNWWPKYRYYVDDDDLSYRSLRMQRIFDDETRLIRAQTASLLKSIHLPVPRQRTYPISALNRYGEYPTRHSNDHYIHRLLQISPKNSKVEFVTYYTEPVKKYIGQGRLSCVSYVGDRGAYGRRRNVYVYEDPVKNDIQLLSFYINKFKEEKQQKALEPAKAEKVEESKPEITEITE</sequence>
<protein>
    <submittedName>
        <fullName evidence="2">Uncharacterized protein</fullName>
    </submittedName>
</protein>
<name>A0ABD2PDH7_9CUCU</name>
<feature type="region of interest" description="Disordered" evidence="1">
    <location>
        <begin position="289"/>
        <end position="310"/>
    </location>
</feature>
<evidence type="ECO:0000313" key="2">
    <source>
        <dbReference type="EMBL" id="KAL3288849.1"/>
    </source>
</evidence>
<evidence type="ECO:0000256" key="1">
    <source>
        <dbReference type="SAM" id="MobiDB-lite"/>
    </source>
</evidence>
<proteinExistence type="predicted"/>
<comment type="caution">
    <text evidence="2">The sequence shown here is derived from an EMBL/GenBank/DDBJ whole genome shotgun (WGS) entry which is preliminary data.</text>
</comment>
<keyword evidence="3" id="KW-1185">Reference proteome</keyword>
<dbReference type="EMBL" id="JABFTP020000185">
    <property type="protein sequence ID" value="KAL3288849.1"/>
    <property type="molecule type" value="Genomic_DNA"/>
</dbReference>
<reference evidence="2 3" key="1">
    <citation type="journal article" date="2021" name="BMC Biol.">
        <title>Horizontally acquired antibacterial genes associated with adaptive radiation of ladybird beetles.</title>
        <authorList>
            <person name="Li H.S."/>
            <person name="Tang X.F."/>
            <person name="Huang Y.H."/>
            <person name="Xu Z.Y."/>
            <person name="Chen M.L."/>
            <person name="Du X.Y."/>
            <person name="Qiu B.Y."/>
            <person name="Chen P.T."/>
            <person name="Zhang W."/>
            <person name="Slipinski A."/>
            <person name="Escalona H.E."/>
            <person name="Waterhouse R.M."/>
            <person name="Zwick A."/>
            <person name="Pang H."/>
        </authorList>
    </citation>
    <scope>NUCLEOTIDE SEQUENCE [LARGE SCALE GENOMIC DNA]</scope>
    <source>
        <strain evidence="2">SYSU2018</strain>
    </source>
</reference>
<dbReference type="AlphaFoldDB" id="A0ABD2PDH7"/>
<organism evidence="2 3">
    <name type="scientific">Cryptolaemus montrouzieri</name>
    <dbReference type="NCBI Taxonomy" id="559131"/>
    <lineage>
        <taxon>Eukaryota</taxon>
        <taxon>Metazoa</taxon>
        <taxon>Ecdysozoa</taxon>
        <taxon>Arthropoda</taxon>
        <taxon>Hexapoda</taxon>
        <taxon>Insecta</taxon>
        <taxon>Pterygota</taxon>
        <taxon>Neoptera</taxon>
        <taxon>Endopterygota</taxon>
        <taxon>Coleoptera</taxon>
        <taxon>Polyphaga</taxon>
        <taxon>Cucujiformia</taxon>
        <taxon>Coccinelloidea</taxon>
        <taxon>Coccinellidae</taxon>
        <taxon>Scymninae</taxon>
        <taxon>Scymnini</taxon>
        <taxon>Cryptolaemus</taxon>
    </lineage>
</organism>
<dbReference type="Proteomes" id="UP001516400">
    <property type="component" value="Unassembled WGS sequence"/>
</dbReference>
<evidence type="ECO:0000313" key="3">
    <source>
        <dbReference type="Proteomes" id="UP001516400"/>
    </source>
</evidence>
<accession>A0ABD2PDH7</accession>
<gene>
    <name evidence="2" type="ORF">HHI36_003296</name>
</gene>